<gene>
    <name evidence="19" type="ORF">DSTB1V02_LOCUS8870</name>
</gene>
<dbReference type="PROSITE" id="PS00518">
    <property type="entry name" value="ZF_RING_1"/>
    <property type="match status" value="1"/>
</dbReference>
<dbReference type="PROSITE" id="PS50053">
    <property type="entry name" value="UBIQUITIN_2"/>
    <property type="match status" value="1"/>
</dbReference>
<reference evidence="19" key="1">
    <citation type="submission" date="2020-11" db="EMBL/GenBank/DDBJ databases">
        <authorList>
            <person name="Tran Van P."/>
        </authorList>
    </citation>
    <scope>NUCLEOTIDE SEQUENCE</scope>
</reference>
<dbReference type="EMBL" id="CAJPEV010002127">
    <property type="protein sequence ID" value="CAG0895764.1"/>
    <property type="molecule type" value="Genomic_DNA"/>
</dbReference>
<dbReference type="InterPro" id="IPR003105">
    <property type="entry name" value="SRA_YDG"/>
</dbReference>
<dbReference type="CDD" id="cd15525">
    <property type="entry name" value="PHD_UHRF1_2"/>
    <property type="match status" value="1"/>
</dbReference>
<dbReference type="InterPro" id="IPR001965">
    <property type="entry name" value="Znf_PHD"/>
</dbReference>
<comment type="pathway">
    <text evidence="2">Protein modification; protein ubiquitination.</text>
</comment>
<dbReference type="CDD" id="cd01797">
    <property type="entry name" value="Ubl_UHRF"/>
    <property type="match status" value="1"/>
</dbReference>
<dbReference type="SMART" id="SM00213">
    <property type="entry name" value="UBQ"/>
    <property type="match status" value="1"/>
</dbReference>
<keyword evidence="10 13" id="KW-0539">Nucleus</keyword>
<dbReference type="FunFam" id="2.30.280.10:FF:000001">
    <property type="entry name" value="E3 ubiquitin-protein ligase UHRF1 isoform 1"/>
    <property type="match status" value="1"/>
</dbReference>
<evidence type="ECO:0000313" key="19">
    <source>
        <dbReference type="EMBL" id="CAD7249069.1"/>
    </source>
</evidence>
<feature type="domain" description="PHD-type" evidence="15">
    <location>
        <begin position="354"/>
        <end position="405"/>
    </location>
</feature>
<dbReference type="PRINTS" id="PR00348">
    <property type="entry name" value="UBIQUITIN"/>
</dbReference>
<dbReference type="EMBL" id="LR901644">
    <property type="protein sequence ID" value="CAD7249069.1"/>
    <property type="molecule type" value="Genomic_DNA"/>
</dbReference>
<dbReference type="FunFam" id="3.30.40.10:FF:000066">
    <property type="entry name" value="E3 ubiquitin-protein ligase UHRF2 isoform X1"/>
    <property type="match status" value="1"/>
</dbReference>
<dbReference type="EC" id="2.3.2.27" evidence="3"/>
<dbReference type="InterPro" id="IPR017907">
    <property type="entry name" value="Znf_RING_CS"/>
</dbReference>
<dbReference type="Gene3D" id="3.10.20.90">
    <property type="entry name" value="Phosphatidylinositol 3-kinase Catalytic Subunit, Chain A, domain 1"/>
    <property type="match status" value="1"/>
</dbReference>
<comment type="subcellular location">
    <subcellularLocation>
        <location evidence="13">Nucleus</location>
    </subcellularLocation>
</comment>
<dbReference type="PANTHER" id="PTHR14140:SF45">
    <property type="entry name" value="RING-TYPE E3 UBIQUITIN TRANSFERASE"/>
    <property type="match status" value="1"/>
</dbReference>
<evidence type="ECO:0000256" key="9">
    <source>
        <dbReference type="ARBA" id="ARBA00023125"/>
    </source>
</evidence>
<feature type="region of interest" description="Disordered" evidence="14">
    <location>
        <begin position="658"/>
        <end position="686"/>
    </location>
</feature>
<dbReference type="Proteomes" id="UP000677054">
    <property type="component" value="Unassembled WGS sequence"/>
</dbReference>
<dbReference type="PROSITE" id="PS51015">
    <property type="entry name" value="YDG"/>
    <property type="match status" value="1"/>
</dbReference>
<dbReference type="PANTHER" id="PTHR14140">
    <property type="entry name" value="E3 UBIQUITIN-PROTEIN LIGASE UHRF-RELATED"/>
    <property type="match status" value="1"/>
</dbReference>
<protein>
    <recommendedName>
        <fullName evidence="3">RING-type E3 ubiquitin transferase</fullName>
        <ecNumber evidence="3">2.3.2.27</ecNumber>
    </recommendedName>
</protein>
<feature type="domain" description="RING-type" evidence="17">
    <location>
        <begin position="730"/>
        <end position="769"/>
    </location>
</feature>
<keyword evidence="20" id="KW-1185">Reference proteome</keyword>
<evidence type="ECO:0000313" key="20">
    <source>
        <dbReference type="Proteomes" id="UP000677054"/>
    </source>
</evidence>
<feature type="domain" description="RING-type" evidence="17">
    <location>
        <begin position="357"/>
        <end position="403"/>
    </location>
</feature>
<keyword evidence="9" id="KW-0238">DNA-binding</keyword>
<dbReference type="SUPFAM" id="SSF57903">
    <property type="entry name" value="FYVE/PHD zinc finger"/>
    <property type="match status" value="1"/>
</dbReference>
<dbReference type="Gene3D" id="2.30.280.10">
    <property type="entry name" value="SRA-YDG"/>
    <property type="match status" value="1"/>
</dbReference>
<evidence type="ECO:0000256" key="11">
    <source>
        <dbReference type="ARBA" id="ARBA00023306"/>
    </source>
</evidence>
<evidence type="ECO:0000256" key="4">
    <source>
        <dbReference type="ARBA" id="ARBA00022679"/>
    </source>
</evidence>
<evidence type="ECO:0000256" key="8">
    <source>
        <dbReference type="ARBA" id="ARBA00022833"/>
    </source>
</evidence>
<dbReference type="GO" id="GO:0044027">
    <property type="term" value="P:negative regulation of gene expression via chromosomal CpG island methylation"/>
    <property type="evidence" value="ECO:0007669"/>
    <property type="project" value="TreeGrafter"/>
</dbReference>
<evidence type="ECO:0000256" key="2">
    <source>
        <dbReference type="ARBA" id="ARBA00004906"/>
    </source>
</evidence>
<dbReference type="Gene3D" id="2.30.30.140">
    <property type="match status" value="1"/>
</dbReference>
<feature type="compositionally biased region" description="Basic and acidic residues" evidence="14">
    <location>
        <begin position="658"/>
        <end position="667"/>
    </location>
</feature>
<evidence type="ECO:0000256" key="14">
    <source>
        <dbReference type="SAM" id="MobiDB-lite"/>
    </source>
</evidence>
<dbReference type="InterPro" id="IPR021991">
    <property type="entry name" value="TTD_dom"/>
</dbReference>
<dbReference type="OrthoDB" id="2270193at2759"/>
<sequence length="799" mass="89054">MYIKVRTMDGKQTSTFNVSKLTTVEEFRKSVHEKMGAEPELQRLFFRGKQLEDGYKLFDYSIEVNSVIQLMVRPNLACQAEAPKQSPAKETEKPKSQEARPSSKVESESGGSSDKENHENDEVSLALGFFEAVPENGRSSESSLGNSELDGEDDDNDQGAAVSRYFKVGDLVDARDTHTQGAWFEAEIVKITKMLPSDVLWEGEIAPGIPRDDSLRYHVQYQEYEDDPAPLPLFMVRPRARSTVPFAEVKVGDVVMANYNLDDPKERGFWFDAKITKKQERGRGRDLVATVLVSAQETAVADCHLRFVDELMKIERVKERDRAGEEDEFVAPVQRATAPNCSTCRDNPRRKCKDCGCNICGGKDRPESQLMCDECDKPFHMSCLSPPLTAVPEEDEWYCPFCKNNENEVVMAGEKLKESKKRAKLVSVQKGESGRDWGKGMACAGRTTVCTIVPSHHYGPVPGVEVGTTWKFRLQVSEAGIHRPHVAGISGRENDGAYSIVLAGGYEDDKDDGEEFIYTGSGGRDLSGNKRTAEQSCDQTLTRMNKAIALNCNAKLDLNGAVAKDWQGGKPIRVVRSAKGAKHSEYAPKEGNRYDGIYKVVKYWPEKGQSGFVVWRYLLRRDDPTPAPWTGPGKKRIEELGLDHVIYPPGYLEAMQEASEKKRRSDLSSEEGSPAPKKRKSCPAAYKPDEGLNKLIKADKANSKLWQESLIAAKQGKIAFINKVQDTFVCICCQELVCSPVTTSCAHNICLPCIQRSFKAEVYSCPACRTNLGKDYKIKVNANLFDALKCLFPGYENGR</sequence>
<feature type="compositionally biased region" description="Basic and acidic residues" evidence="14">
    <location>
        <begin position="87"/>
        <end position="120"/>
    </location>
</feature>
<evidence type="ECO:0000256" key="1">
    <source>
        <dbReference type="ARBA" id="ARBA00000900"/>
    </source>
</evidence>
<dbReference type="Pfam" id="PF00240">
    <property type="entry name" value="ubiquitin"/>
    <property type="match status" value="1"/>
</dbReference>
<dbReference type="Pfam" id="PF00628">
    <property type="entry name" value="PHD"/>
    <property type="match status" value="1"/>
</dbReference>
<dbReference type="InterPro" id="IPR001841">
    <property type="entry name" value="Znf_RING"/>
</dbReference>
<dbReference type="UniPathway" id="UPA00143"/>
<dbReference type="InterPro" id="IPR019956">
    <property type="entry name" value="Ubiquitin_dom"/>
</dbReference>
<evidence type="ECO:0000256" key="3">
    <source>
        <dbReference type="ARBA" id="ARBA00012483"/>
    </source>
</evidence>
<dbReference type="CDD" id="cd20388">
    <property type="entry name" value="Tudor_UHRF_rpt2"/>
    <property type="match status" value="1"/>
</dbReference>
<feature type="domain" description="YDG" evidence="18">
    <location>
        <begin position="459"/>
        <end position="621"/>
    </location>
</feature>
<organism evidence="19">
    <name type="scientific">Darwinula stevensoni</name>
    <dbReference type="NCBI Taxonomy" id="69355"/>
    <lineage>
        <taxon>Eukaryota</taxon>
        <taxon>Metazoa</taxon>
        <taxon>Ecdysozoa</taxon>
        <taxon>Arthropoda</taxon>
        <taxon>Crustacea</taxon>
        <taxon>Oligostraca</taxon>
        <taxon>Ostracoda</taxon>
        <taxon>Podocopa</taxon>
        <taxon>Podocopida</taxon>
        <taxon>Darwinulocopina</taxon>
        <taxon>Darwinuloidea</taxon>
        <taxon>Darwinulidae</taxon>
        <taxon>Darwinula</taxon>
    </lineage>
</organism>
<keyword evidence="7" id="KW-0833">Ubl conjugation pathway</keyword>
<dbReference type="GO" id="GO:0016567">
    <property type="term" value="P:protein ubiquitination"/>
    <property type="evidence" value="ECO:0007669"/>
    <property type="project" value="UniProtKB-UniPathway"/>
</dbReference>
<evidence type="ECO:0000259" key="18">
    <source>
        <dbReference type="PROSITE" id="PS51015"/>
    </source>
</evidence>
<dbReference type="GO" id="GO:0061630">
    <property type="term" value="F:ubiquitin protein ligase activity"/>
    <property type="evidence" value="ECO:0007669"/>
    <property type="project" value="UniProtKB-EC"/>
</dbReference>
<evidence type="ECO:0000256" key="5">
    <source>
        <dbReference type="ARBA" id="ARBA00022723"/>
    </source>
</evidence>
<dbReference type="InterPro" id="IPR013083">
    <property type="entry name" value="Znf_RING/FYVE/PHD"/>
</dbReference>
<dbReference type="SUPFAM" id="SSF88697">
    <property type="entry name" value="PUA domain-like"/>
    <property type="match status" value="1"/>
</dbReference>
<dbReference type="GO" id="GO:0005634">
    <property type="term" value="C:nucleus"/>
    <property type="evidence" value="ECO:0007669"/>
    <property type="project" value="UniProtKB-SubCell"/>
</dbReference>
<feature type="domain" description="Ubiquitin-like" evidence="16">
    <location>
        <begin position="1"/>
        <end position="73"/>
    </location>
</feature>
<name>A0A7R9A629_9CRUS</name>
<evidence type="ECO:0000259" key="17">
    <source>
        <dbReference type="PROSITE" id="PS50089"/>
    </source>
</evidence>
<dbReference type="GO" id="GO:0008270">
    <property type="term" value="F:zinc ion binding"/>
    <property type="evidence" value="ECO:0007669"/>
    <property type="project" value="UniProtKB-KW"/>
</dbReference>
<evidence type="ECO:0000256" key="7">
    <source>
        <dbReference type="ARBA" id="ARBA00022786"/>
    </source>
</evidence>
<dbReference type="InterPro" id="IPR029071">
    <property type="entry name" value="Ubiquitin-like_domsf"/>
</dbReference>
<feature type="region of interest" description="Disordered" evidence="14">
    <location>
        <begin position="135"/>
        <end position="158"/>
    </location>
</feature>
<evidence type="ECO:0000259" key="16">
    <source>
        <dbReference type="PROSITE" id="PS50053"/>
    </source>
</evidence>
<dbReference type="AlphaFoldDB" id="A0A7R9A629"/>
<accession>A0A7R9A629</accession>
<dbReference type="Gene3D" id="2.30.30.1150">
    <property type="match status" value="1"/>
</dbReference>
<comment type="catalytic activity">
    <reaction evidence="1">
        <text>S-ubiquitinyl-[E2 ubiquitin-conjugating enzyme]-L-cysteine + [acceptor protein]-L-lysine = [E2 ubiquitin-conjugating enzyme]-L-cysteine + N(6)-ubiquitinyl-[acceptor protein]-L-lysine.</text>
        <dbReference type="EC" id="2.3.2.27"/>
    </reaction>
</comment>
<dbReference type="Gene3D" id="3.30.40.10">
    <property type="entry name" value="Zinc/RING finger domain, C3HC4 (zinc finger)"/>
    <property type="match status" value="1"/>
</dbReference>
<evidence type="ECO:0000256" key="10">
    <source>
        <dbReference type="ARBA" id="ARBA00023242"/>
    </source>
</evidence>
<evidence type="ECO:0000256" key="6">
    <source>
        <dbReference type="ARBA" id="ARBA00022771"/>
    </source>
</evidence>
<keyword evidence="6 12" id="KW-0863">Zinc-finger</keyword>
<proteinExistence type="predicted"/>
<feature type="compositionally biased region" description="Polar residues" evidence="14">
    <location>
        <begin position="137"/>
        <end position="146"/>
    </location>
</feature>
<dbReference type="SMART" id="SM00249">
    <property type="entry name" value="PHD"/>
    <property type="match status" value="1"/>
</dbReference>
<dbReference type="InterPro" id="IPR000626">
    <property type="entry name" value="Ubiquitin-like_dom"/>
</dbReference>
<keyword evidence="4" id="KW-0808">Transferase</keyword>
<evidence type="ECO:0000256" key="12">
    <source>
        <dbReference type="PROSITE-ProRule" id="PRU00175"/>
    </source>
</evidence>
<keyword evidence="8" id="KW-0862">Zinc</keyword>
<dbReference type="PROSITE" id="PS50016">
    <property type="entry name" value="ZF_PHD_2"/>
    <property type="match status" value="1"/>
</dbReference>
<dbReference type="InterPro" id="IPR036987">
    <property type="entry name" value="SRA-YDG_sf"/>
</dbReference>
<dbReference type="SUPFAM" id="SSF57850">
    <property type="entry name" value="RING/U-box"/>
    <property type="match status" value="1"/>
</dbReference>
<dbReference type="SUPFAM" id="SSF54236">
    <property type="entry name" value="Ubiquitin-like"/>
    <property type="match status" value="1"/>
</dbReference>
<keyword evidence="11" id="KW-0131">Cell cycle</keyword>
<dbReference type="SMART" id="SM00466">
    <property type="entry name" value="SRA"/>
    <property type="match status" value="1"/>
</dbReference>
<dbReference type="InterPro" id="IPR015947">
    <property type="entry name" value="PUA-like_sf"/>
</dbReference>
<dbReference type="InterPro" id="IPR045134">
    <property type="entry name" value="UHRF1/2-like"/>
</dbReference>
<dbReference type="GO" id="GO:0003677">
    <property type="term" value="F:DNA binding"/>
    <property type="evidence" value="ECO:0007669"/>
    <property type="project" value="UniProtKB-KW"/>
</dbReference>
<dbReference type="SMART" id="SM00184">
    <property type="entry name" value="RING"/>
    <property type="match status" value="2"/>
</dbReference>
<dbReference type="PROSITE" id="PS50089">
    <property type="entry name" value="ZF_RING_2"/>
    <property type="match status" value="2"/>
</dbReference>
<evidence type="ECO:0000259" key="15">
    <source>
        <dbReference type="PROSITE" id="PS50016"/>
    </source>
</evidence>
<dbReference type="InterPro" id="IPR011011">
    <property type="entry name" value="Znf_FYVE_PHD"/>
</dbReference>
<dbReference type="CDD" id="cd20387">
    <property type="entry name" value="Tudor_UHRF_rpt1"/>
    <property type="match status" value="1"/>
</dbReference>
<dbReference type="InterPro" id="IPR019787">
    <property type="entry name" value="Znf_PHD-finger"/>
</dbReference>
<dbReference type="Pfam" id="PF12148">
    <property type="entry name" value="TTD"/>
    <property type="match status" value="1"/>
</dbReference>
<keyword evidence="5" id="KW-0479">Metal-binding</keyword>
<evidence type="ECO:0000256" key="13">
    <source>
        <dbReference type="PROSITE-ProRule" id="PRU00358"/>
    </source>
</evidence>
<feature type="region of interest" description="Disordered" evidence="14">
    <location>
        <begin position="80"/>
        <end position="120"/>
    </location>
</feature>
<dbReference type="Pfam" id="PF02182">
    <property type="entry name" value="SAD_SRA"/>
    <property type="match status" value="1"/>
</dbReference>